<dbReference type="Proteomes" id="UP000242231">
    <property type="component" value="Unassembled WGS sequence"/>
</dbReference>
<evidence type="ECO:0000313" key="2">
    <source>
        <dbReference type="EMBL" id="PPL18300.1"/>
    </source>
</evidence>
<protein>
    <recommendedName>
        <fullName evidence="4">MSHA biogenesis protein MshP</fullName>
    </recommendedName>
</protein>
<proteinExistence type="predicted"/>
<name>A0A2P5TR76_9GAMM</name>
<keyword evidence="1" id="KW-0812">Transmembrane</keyword>
<dbReference type="AlphaFoldDB" id="A0A2P5TR76"/>
<sequence>MSHSIRGSMLISVIFMMLLMAVLMSAMVSLTNRSSRNLAYETMALRARLAADSVLENAIYQQMAPAQDTSIADIELDINGCSANAGVNKSMNINTETLYYIRATGSCGSNELNVVRTLEVEVIK</sequence>
<keyword evidence="3" id="KW-1185">Reference proteome</keyword>
<reference evidence="3" key="1">
    <citation type="submission" date="2016-11" db="EMBL/GenBank/DDBJ databases">
        <authorList>
            <person name="Sisinthy S."/>
            <person name="Ara S."/>
            <person name="Gundlapally S.R."/>
        </authorList>
    </citation>
    <scope>NUCLEOTIDE SEQUENCE [LARGE SCALE GENOMIC DNA]</scope>
    <source>
        <strain evidence="3">V1-41</strain>
    </source>
</reference>
<comment type="caution">
    <text evidence="2">The sequence shown here is derived from an EMBL/GenBank/DDBJ whole genome shotgun (WGS) entry which is preliminary data.</text>
</comment>
<evidence type="ECO:0000256" key="1">
    <source>
        <dbReference type="SAM" id="Phobius"/>
    </source>
</evidence>
<accession>A0A2P5TR76</accession>
<feature type="transmembrane region" description="Helical" evidence="1">
    <location>
        <begin position="7"/>
        <end position="28"/>
    </location>
</feature>
<dbReference type="EMBL" id="MPZM01000002">
    <property type="protein sequence ID" value="PPL18300.1"/>
    <property type="molecule type" value="Genomic_DNA"/>
</dbReference>
<evidence type="ECO:0008006" key="4">
    <source>
        <dbReference type="Google" id="ProtNLM"/>
    </source>
</evidence>
<keyword evidence="1" id="KW-1133">Transmembrane helix</keyword>
<keyword evidence="1" id="KW-0472">Membrane</keyword>
<dbReference type="RefSeq" id="WP_104485111.1">
    <property type="nucleotide sequence ID" value="NZ_BMYB01000006.1"/>
</dbReference>
<dbReference type="OrthoDB" id="5600711at2"/>
<gene>
    <name evidence="2" type="ORF">UN63_01975</name>
</gene>
<organism evidence="2 3">
    <name type="scientific">Oceanisphaera arctica</name>
    <dbReference type="NCBI Taxonomy" id="641510"/>
    <lineage>
        <taxon>Bacteria</taxon>
        <taxon>Pseudomonadati</taxon>
        <taxon>Pseudomonadota</taxon>
        <taxon>Gammaproteobacteria</taxon>
        <taxon>Aeromonadales</taxon>
        <taxon>Aeromonadaceae</taxon>
        <taxon>Oceanisphaera</taxon>
    </lineage>
</organism>
<evidence type="ECO:0000313" key="3">
    <source>
        <dbReference type="Proteomes" id="UP000242231"/>
    </source>
</evidence>